<sequence length="148" mass="15333">MPSRAASCAQQQHHPRRRSCPCPGVRRQRQRHRHGGEECAANGPVPADADVLPEEHLPVVRQPVQHLGGTRRQKTGAVVVQDPVDDVEHVARALGVVGGGVGALAAARDSPARAGGGLEVLAVGGDASLQRAATHVQSTFGAPGQPVL</sequence>
<evidence type="ECO:0000313" key="2">
    <source>
        <dbReference type="EMBL" id="KAJ1525099.1"/>
    </source>
</evidence>
<proteinExistence type="predicted"/>
<comment type="caution">
    <text evidence="2">The sequence shown here is derived from an EMBL/GenBank/DDBJ whole genome shotgun (WGS) entry which is preliminary data.</text>
</comment>
<reference evidence="2" key="1">
    <citation type="submission" date="2022-12" db="EMBL/GenBank/DDBJ databases">
        <title>Chromosome-level genome assembly of the bean flower thrips Megalurothrips usitatus.</title>
        <authorList>
            <person name="Ma L."/>
            <person name="Liu Q."/>
            <person name="Li H."/>
            <person name="Cai W."/>
        </authorList>
    </citation>
    <scope>NUCLEOTIDE SEQUENCE</scope>
    <source>
        <strain evidence="2">Cailab_2022a</strain>
    </source>
</reference>
<keyword evidence="3" id="KW-1185">Reference proteome</keyword>
<name>A0AAV7XKZ2_9NEOP</name>
<gene>
    <name evidence="2" type="ORF">ONE63_009941</name>
</gene>
<dbReference type="EMBL" id="JAPTSV010000008">
    <property type="protein sequence ID" value="KAJ1525099.1"/>
    <property type="molecule type" value="Genomic_DNA"/>
</dbReference>
<dbReference type="Proteomes" id="UP001075354">
    <property type="component" value="Chromosome 8"/>
</dbReference>
<evidence type="ECO:0000256" key="1">
    <source>
        <dbReference type="SAM" id="MobiDB-lite"/>
    </source>
</evidence>
<dbReference type="AlphaFoldDB" id="A0AAV7XKZ2"/>
<feature type="region of interest" description="Disordered" evidence="1">
    <location>
        <begin position="1"/>
        <end position="50"/>
    </location>
</feature>
<evidence type="ECO:0000313" key="3">
    <source>
        <dbReference type="Proteomes" id="UP001075354"/>
    </source>
</evidence>
<accession>A0AAV7XKZ2</accession>
<organism evidence="2 3">
    <name type="scientific">Megalurothrips usitatus</name>
    <name type="common">bean blossom thrips</name>
    <dbReference type="NCBI Taxonomy" id="439358"/>
    <lineage>
        <taxon>Eukaryota</taxon>
        <taxon>Metazoa</taxon>
        <taxon>Ecdysozoa</taxon>
        <taxon>Arthropoda</taxon>
        <taxon>Hexapoda</taxon>
        <taxon>Insecta</taxon>
        <taxon>Pterygota</taxon>
        <taxon>Neoptera</taxon>
        <taxon>Paraneoptera</taxon>
        <taxon>Thysanoptera</taxon>
        <taxon>Terebrantia</taxon>
        <taxon>Thripoidea</taxon>
        <taxon>Thripidae</taxon>
        <taxon>Megalurothrips</taxon>
    </lineage>
</organism>
<protein>
    <submittedName>
        <fullName evidence="2">Uncharacterized protein</fullName>
    </submittedName>
</protein>